<proteinExistence type="predicted"/>
<organism evidence="1 2">
    <name type="scientific">Botryobasidium botryosum (strain FD-172 SS1)</name>
    <dbReference type="NCBI Taxonomy" id="930990"/>
    <lineage>
        <taxon>Eukaryota</taxon>
        <taxon>Fungi</taxon>
        <taxon>Dikarya</taxon>
        <taxon>Basidiomycota</taxon>
        <taxon>Agaricomycotina</taxon>
        <taxon>Agaricomycetes</taxon>
        <taxon>Cantharellales</taxon>
        <taxon>Botryobasidiaceae</taxon>
        <taxon>Botryobasidium</taxon>
    </lineage>
</organism>
<dbReference type="Proteomes" id="UP000027195">
    <property type="component" value="Unassembled WGS sequence"/>
</dbReference>
<dbReference type="STRING" id="930990.A0A067MBN7"/>
<dbReference type="InParanoid" id="A0A067MBN7"/>
<name>A0A067MBN7_BOTB1</name>
<protein>
    <recommendedName>
        <fullName evidence="3">RNase III domain-containing protein</fullName>
    </recommendedName>
</protein>
<dbReference type="SUPFAM" id="SSF69065">
    <property type="entry name" value="RNase III domain-like"/>
    <property type="match status" value="1"/>
</dbReference>
<evidence type="ECO:0000313" key="1">
    <source>
        <dbReference type="EMBL" id="KDQ09006.1"/>
    </source>
</evidence>
<dbReference type="InterPro" id="IPR036389">
    <property type="entry name" value="RNase_III_sf"/>
</dbReference>
<accession>A0A067MBN7</accession>
<dbReference type="GO" id="GO:0004525">
    <property type="term" value="F:ribonuclease III activity"/>
    <property type="evidence" value="ECO:0007669"/>
    <property type="project" value="InterPro"/>
</dbReference>
<dbReference type="GO" id="GO:0006396">
    <property type="term" value="P:RNA processing"/>
    <property type="evidence" value="ECO:0007669"/>
    <property type="project" value="InterPro"/>
</dbReference>
<sequence>MASPKMWENKIDDASPKTLLYRSTIKAGEHEIAFFTPAQLPADVGFQLDLARNITLVFTSGQTPVEFSRANVMLLQEFTINLLEARKLLLSKAPRGAFAWVIGLPAPSGDLLDWDRMAPGGDGLPERQAGSPVPVAIRRLEQLLTTHDFNVGALGGELDVSALAQALTMASAEPDPELNQEGFETVGDSIFEVETWMEVLARSTPATRVHSEVEQSTCNSNLTAAGNSASINLGGYLITDNPRSATSASPFDAARARVHLISDKGIADGVEAIKYLALRRRGLCQESLRASRALSIALKITPPVPFATWDAVRDSLEMMAGPLGGQPKTAEEEAALAQLKVLLDLPEECRLLENELILNALRGGNPPAQACQLLGNQKRFGAKVLQFLETDHHHARYPGCGPGVLTRMHTPDVAIPALCIQAGIESLLCGMSQGEKAALVKYKACLQHAEAMGCAKPWTNLPKAPKGLVGLFKGLLSALCIVTLSESRDFDCLTKFFNTAIRPFIEQHFLFTPNPMIRNMNTVRIHFGCGGCSEGKLEVLKAESSTGATLWKCHLTAHGTILATAIGSKRNDAVKDCVEIAASNIRLGEDYQCSTNCGCI</sequence>
<gene>
    <name evidence="1" type="ORF">BOTBODRAFT_148373</name>
</gene>
<keyword evidence="2" id="KW-1185">Reference proteome</keyword>
<reference evidence="2" key="1">
    <citation type="journal article" date="2014" name="Proc. Natl. Acad. Sci. U.S.A.">
        <title>Extensive sampling of basidiomycete genomes demonstrates inadequacy of the white-rot/brown-rot paradigm for wood decay fungi.</title>
        <authorList>
            <person name="Riley R."/>
            <person name="Salamov A.A."/>
            <person name="Brown D.W."/>
            <person name="Nagy L.G."/>
            <person name="Floudas D."/>
            <person name="Held B.W."/>
            <person name="Levasseur A."/>
            <person name="Lombard V."/>
            <person name="Morin E."/>
            <person name="Otillar R."/>
            <person name="Lindquist E.A."/>
            <person name="Sun H."/>
            <person name="LaButti K.M."/>
            <person name="Schmutz J."/>
            <person name="Jabbour D."/>
            <person name="Luo H."/>
            <person name="Baker S.E."/>
            <person name="Pisabarro A.G."/>
            <person name="Walton J.D."/>
            <person name="Blanchette R.A."/>
            <person name="Henrissat B."/>
            <person name="Martin F."/>
            <person name="Cullen D."/>
            <person name="Hibbett D.S."/>
            <person name="Grigoriev I.V."/>
        </authorList>
    </citation>
    <scope>NUCLEOTIDE SEQUENCE [LARGE SCALE GENOMIC DNA]</scope>
    <source>
        <strain evidence="2">FD-172 SS1</strain>
    </source>
</reference>
<dbReference type="HOGENOM" id="CLU_454910_0_0_1"/>
<dbReference type="EMBL" id="KL198083">
    <property type="protein sequence ID" value="KDQ09006.1"/>
    <property type="molecule type" value="Genomic_DNA"/>
</dbReference>
<dbReference type="AlphaFoldDB" id="A0A067MBN7"/>
<evidence type="ECO:0000313" key="2">
    <source>
        <dbReference type="Proteomes" id="UP000027195"/>
    </source>
</evidence>
<evidence type="ECO:0008006" key="3">
    <source>
        <dbReference type="Google" id="ProtNLM"/>
    </source>
</evidence>